<sequence length="329" mass="37173">ISITFHDYGSFACVAYNDIGHSRVSVTLDVKFPPKVLSNHKHPQPVAWWTGYKSNLTCVVAGNDLPTISWTKNGHFYKCNNLDEWIEHGKITTSCMIDQDDEGPGIYTCSADNKLGNILVHEFHVRENFPPPPVEFTPINMTLDELTLSVFVPFREDTPPASFVLASYKQALDNDISEHNPEYERMGDLNHEGKGTVKLVAVEENSEYIVTIKARNSVGFGLESVKIINTDIHQLFTTTTVMSRTQTSKYVLDNSHANMRYYTENDNEYNNGKVLDTDSDKLQEHVLESEENLPTAYSVIGSDDNSAESMFKFENLLTCCLVYFLSFLL</sequence>
<protein>
    <recommendedName>
        <fullName evidence="3">Ig-like domain-containing protein</fullName>
    </recommendedName>
</protein>
<evidence type="ECO:0000256" key="1">
    <source>
        <dbReference type="ARBA" id="ARBA00022729"/>
    </source>
</evidence>
<dbReference type="PANTHER" id="PTHR45080:SF8">
    <property type="entry name" value="IG-LIKE DOMAIN-CONTAINING PROTEIN"/>
    <property type="match status" value="1"/>
</dbReference>
<dbReference type="Pfam" id="PF13927">
    <property type="entry name" value="Ig_3"/>
    <property type="match status" value="1"/>
</dbReference>
<dbReference type="PANTHER" id="PTHR45080">
    <property type="entry name" value="CONTACTIN 5"/>
    <property type="match status" value="1"/>
</dbReference>
<dbReference type="Gene3D" id="2.60.40.10">
    <property type="entry name" value="Immunoglobulins"/>
    <property type="match status" value="1"/>
</dbReference>
<organism evidence="4">
    <name type="scientific">Arion vulgaris</name>
    <dbReference type="NCBI Taxonomy" id="1028688"/>
    <lineage>
        <taxon>Eukaryota</taxon>
        <taxon>Metazoa</taxon>
        <taxon>Spiralia</taxon>
        <taxon>Lophotrochozoa</taxon>
        <taxon>Mollusca</taxon>
        <taxon>Gastropoda</taxon>
        <taxon>Heterobranchia</taxon>
        <taxon>Euthyneura</taxon>
        <taxon>Panpulmonata</taxon>
        <taxon>Eupulmonata</taxon>
        <taxon>Stylommatophora</taxon>
        <taxon>Helicina</taxon>
        <taxon>Arionoidea</taxon>
        <taxon>Arionidae</taxon>
        <taxon>Arion</taxon>
    </lineage>
</organism>
<accession>A0A0B6Z132</accession>
<name>A0A0B6Z132_9EUPU</name>
<dbReference type="InterPro" id="IPR003961">
    <property type="entry name" value="FN3_dom"/>
</dbReference>
<dbReference type="SUPFAM" id="SSF48726">
    <property type="entry name" value="Immunoglobulin"/>
    <property type="match status" value="1"/>
</dbReference>
<dbReference type="PROSITE" id="PS50835">
    <property type="entry name" value="IG_LIKE"/>
    <property type="match status" value="1"/>
</dbReference>
<reference evidence="4" key="1">
    <citation type="submission" date="2014-12" db="EMBL/GenBank/DDBJ databases">
        <title>Insight into the proteome of Arion vulgaris.</title>
        <authorList>
            <person name="Aradska J."/>
            <person name="Bulat T."/>
            <person name="Smidak R."/>
            <person name="Sarate P."/>
            <person name="Gangsoo J."/>
            <person name="Sialana F."/>
            <person name="Bilban M."/>
            <person name="Lubec G."/>
        </authorList>
    </citation>
    <scope>NUCLEOTIDE SEQUENCE</scope>
    <source>
        <tissue evidence="4">Skin</tissue>
    </source>
</reference>
<dbReference type="AlphaFoldDB" id="A0A0B6Z132"/>
<dbReference type="CDD" id="cd00063">
    <property type="entry name" value="FN3"/>
    <property type="match status" value="1"/>
</dbReference>
<evidence type="ECO:0000313" key="4">
    <source>
        <dbReference type="EMBL" id="CEK61631.1"/>
    </source>
</evidence>
<feature type="non-terminal residue" evidence="4">
    <location>
        <position position="1"/>
    </location>
</feature>
<keyword evidence="2" id="KW-1015">Disulfide bond</keyword>
<dbReference type="InterPro" id="IPR050958">
    <property type="entry name" value="Cell_Adh-Cytoskel_Orgn"/>
</dbReference>
<dbReference type="InterPro" id="IPR036179">
    <property type="entry name" value="Ig-like_dom_sf"/>
</dbReference>
<dbReference type="GO" id="GO:0005886">
    <property type="term" value="C:plasma membrane"/>
    <property type="evidence" value="ECO:0007669"/>
    <property type="project" value="TreeGrafter"/>
</dbReference>
<dbReference type="GO" id="GO:0007156">
    <property type="term" value="P:homophilic cell adhesion via plasma membrane adhesion molecules"/>
    <property type="evidence" value="ECO:0007669"/>
    <property type="project" value="TreeGrafter"/>
</dbReference>
<proteinExistence type="predicted"/>
<dbReference type="InterPro" id="IPR007110">
    <property type="entry name" value="Ig-like_dom"/>
</dbReference>
<dbReference type="InterPro" id="IPR013783">
    <property type="entry name" value="Ig-like_fold"/>
</dbReference>
<dbReference type="EMBL" id="HACG01014766">
    <property type="protein sequence ID" value="CEK61631.1"/>
    <property type="molecule type" value="Transcribed_RNA"/>
</dbReference>
<evidence type="ECO:0000259" key="3">
    <source>
        <dbReference type="PROSITE" id="PS50835"/>
    </source>
</evidence>
<evidence type="ECO:0000256" key="2">
    <source>
        <dbReference type="ARBA" id="ARBA00023157"/>
    </source>
</evidence>
<feature type="domain" description="Ig-like" evidence="3">
    <location>
        <begin position="34"/>
        <end position="113"/>
    </location>
</feature>
<keyword evidence="1" id="KW-0732">Signal</keyword>
<gene>
    <name evidence="4" type="primary">ORF42793</name>
</gene>